<accession>A0AAW4L7I3</accession>
<evidence type="ECO:0000256" key="2">
    <source>
        <dbReference type="ARBA" id="ARBA00022691"/>
    </source>
</evidence>
<dbReference type="GO" id="GO:0003824">
    <property type="term" value="F:catalytic activity"/>
    <property type="evidence" value="ECO:0007669"/>
    <property type="project" value="InterPro"/>
</dbReference>
<keyword evidence="2" id="KW-0949">S-adenosyl-L-methionine</keyword>
<dbReference type="InterPro" id="IPR007197">
    <property type="entry name" value="rSAM"/>
</dbReference>
<evidence type="ECO:0000256" key="1">
    <source>
        <dbReference type="ARBA" id="ARBA00001966"/>
    </source>
</evidence>
<evidence type="ECO:0000256" key="3">
    <source>
        <dbReference type="ARBA" id="ARBA00022723"/>
    </source>
</evidence>
<dbReference type="GO" id="GO:0051536">
    <property type="term" value="F:iron-sulfur cluster binding"/>
    <property type="evidence" value="ECO:0007669"/>
    <property type="project" value="UniProtKB-KW"/>
</dbReference>
<sequence>MTEFRKTTKRVLAKRGVLWLGQTCNFHCQFCYFLDRIKSRDHPEHPFMSLSKAKKICRTLVDFYGNTSIDIQGGEPTIYPEIHELVSYCREIGLLPTLITNAMVLSKKDACIKLKEAGVRDLLISVHGLRDAFDTIVGVKGAHEKQMVALKNLAEVGIPFRFNCVLSKTALPQLSEIARLAVESGARVVNFIAFNPFEDQQKLGMRSVDNVPTYSEVSGYLMAAMDILEQGDVECNVRYFPLCMVEERYRKSIYNFQQLPFDIHEWDYASWSWTGLQSQRMKDGDTSEPIPFEDAVYEPITYPGRLQQLALKVRESIATHPRLLKAAIALNRGISRSVNGSTGHSGTESLEELYRANAKVRAKCHCCYVYADKCSCCSLQEICDGFHGDYAALFTAQEARPVMLPEKINDPKYYISLQEKVVEEEEYGWAL</sequence>
<evidence type="ECO:0000256" key="4">
    <source>
        <dbReference type="ARBA" id="ARBA00023004"/>
    </source>
</evidence>
<dbReference type="SFLD" id="SFLDG01067">
    <property type="entry name" value="SPASM/twitch_domain_containing"/>
    <property type="match status" value="1"/>
</dbReference>
<dbReference type="EMBL" id="JAHCVJ010000003">
    <property type="protein sequence ID" value="MBT0664540.1"/>
    <property type="molecule type" value="Genomic_DNA"/>
</dbReference>
<proteinExistence type="predicted"/>
<dbReference type="PANTHER" id="PTHR11228:SF7">
    <property type="entry name" value="PQQA PEPTIDE CYCLASE"/>
    <property type="match status" value="1"/>
</dbReference>
<evidence type="ECO:0000256" key="5">
    <source>
        <dbReference type="ARBA" id="ARBA00023014"/>
    </source>
</evidence>
<protein>
    <submittedName>
        <fullName evidence="7">Radical SAM protein</fullName>
    </submittedName>
</protein>
<evidence type="ECO:0000259" key="6">
    <source>
        <dbReference type="PROSITE" id="PS51918"/>
    </source>
</evidence>
<dbReference type="InterPro" id="IPR013785">
    <property type="entry name" value="Aldolase_TIM"/>
</dbReference>
<gene>
    <name evidence="7" type="ORF">KI809_09540</name>
</gene>
<name>A0AAW4L7I3_9BACT</name>
<feature type="domain" description="Radical SAM core" evidence="6">
    <location>
        <begin position="5"/>
        <end position="238"/>
    </location>
</feature>
<dbReference type="AlphaFoldDB" id="A0AAW4L7I3"/>
<comment type="cofactor">
    <cofactor evidence="1">
        <name>[4Fe-4S] cluster</name>
        <dbReference type="ChEBI" id="CHEBI:49883"/>
    </cofactor>
</comment>
<dbReference type="SFLD" id="SFLDS00029">
    <property type="entry name" value="Radical_SAM"/>
    <property type="match status" value="1"/>
</dbReference>
<evidence type="ECO:0000313" key="7">
    <source>
        <dbReference type="EMBL" id="MBT0664540.1"/>
    </source>
</evidence>
<reference evidence="7 8" key="1">
    <citation type="submission" date="2021-05" db="EMBL/GenBank/DDBJ databases">
        <title>The draft genome of Geobacter pelophilus DSM 12255.</title>
        <authorList>
            <person name="Xu Z."/>
            <person name="Masuda Y."/>
            <person name="Itoh H."/>
            <person name="Senoo K."/>
        </authorList>
    </citation>
    <scope>NUCLEOTIDE SEQUENCE [LARGE SCALE GENOMIC DNA]</scope>
    <source>
        <strain evidence="7 8">DSM 12255</strain>
    </source>
</reference>
<keyword evidence="5" id="KW-0411">Iron-sulfur</keyword>
<dbReference type="InterPro" id="IPR050377">
    <property type="entry name" value="Radical_SAM_PqqE_MftC-like"/>
</dbReference>
<dbReference type="Proteomes" id="UP000811899">
    <property type="component" value="Unassembled WGS sequence"/>
</dbReference>
<dbReference type="SUPFAM" id="SSF102114">
    <property type="entry name" value="Radical SAM enzymes"/>
    <property type="match status" value="1"/>
</dbReference>
<dbReference type="Pfam" id="PF04055">
    <property type="entry name" value="Radical_SAM"/>
    <property type="match status" value="1"/>
</dbReference>
<dbReference type="Gene3D" id="3.20.20.70">
    <property type="entry name" value="Aldolase class I"/>
    <property type="match status" value="1"/>
</dbReference>
<dbReference type="RefSeq" id="WP_214171306.1">
    <property type="nucleotide sequence ID" value="NZ_JAHCVJ010000003.1"/>
</dbReference>
<keyword evidence="4" id="KW-0408">Iron</keyword>
<dbReference type="PANTHER" id="PTHR11228">
    <property type="entry name" value="RADICAL SAM DOMAIN PROTEIN"/>
    <property type="match status" value="1"/>
</dbReference>
<keyword evidence="3" id="KW-0479">Metal-binding</keyword>
<dbReference type="PROSITE" id="PS51918">
    <property type="entry name" value="RADICAL_SAM"/>
    <property type="match status" value="1"/>
</dbReference>
<dbReference type="GO" id="GO:0046872">
    <property type="term" value="F:metal ion binding"/>
    <property type="evidence" value="ECO:0007669"/>
    <property type="project" value="UniProtKB-KW"/>
</dbReference>
<dbReference type="InterPro" id="IPR058240">
    <property type="entry name" value="rSAM_sf"/>
</dbReference>
<organism evidence="7 8">
    <name type="scientific">Geoanaerobacter pelophilus</name>
    <dbReference type="NCBI Taxonomy" id="60036"/>
    <lineage>
        <taxon>Bacteria</taxon>
        <taxon>Pseudomonadati</taxon>
        <taxon>Thermodesulfobacteriota</taxon>
        <taxon>Desulfuromonadia</taxon>
        <taxon>Geobacterales</taxon>
        <taxon>Geobacteraceae</taxon>
        <taxon>Geoanaerobacter</taxon>
    </lineage>
</organism>
<comment type="caution">
    <text evidence="7">The sequence shown here is derived from an EMBL/GenBank/DDBJ whole genome shotgun (WGS) entry which is preliminary data.</text>
</comment>
<evidence type="ECO:0000313" key="8">
    <source>
        <dbReference type="Proteomes" id="UP000811899"/>
    </source>
</evidence>
<dbReference type="CDD" id="cd01335">
    <property type="entry name" value="Radical_SAM"/>
    <property type="match status" value="1"/>
</dbReference>
<keyword evidence="8" id="KW-1185">Reference proteome</keyword>